<dbReference type="PANTHER" id="PTHR23155">
    <property type="entry name" value="DISEASE RESISTANCE PROTEIN RP"/>
    <property type="match status" value="1"/>
</dbReference>
<evidence type="ECO:0000259" key="8">
    <source>
        <dbReference type="Pfam" id="PF23598"/>
    </source>
</evidence>
<reference evidence="10" key="1">
    <citation type="journal article" date="2016" name="Nat. Biotechnol.">
        <title>Sequencing wild and cultivated cassava and related species reveals extensive interspecific hybridization and genetic diversity.</title>
        <authorList>
            <person name="Bredeson J.V."/>
            <person name="Lyons J.B."/>
            <person name="Prochnik S.E."/>
            <person name="Wu G.A."/>
            <person name="Ha C.M."/>
            <person name="Edsinger-Gonzales E."/>
            <person name="Grimwood J."/>
            <person name="Schmutz J."/>
            <person name="Rabbi I.Y."/>
            <person name="Egesi C."/>
            <person name="Nauluvula P."/>
            <person name="Lebot V."/>
            <person name="Ndunguru J."/>
            <person name="Mkamilo G."/>
            <person name="Bart R.S."/>
            <person name="Setter T.L."/>
            <person name="Gleadow R.M."/>
            <person name="Kulakow P."/>
            <person name="Ferguson M.E."/>
            <person name="Rounsley S."/>
            <person name="Rokhsar D.S."/>
        </authorList>
    </citation>
    <scope>NUCLEOTIDE SEQUENCE [LARGE SCALE GENOMIC DNA]</scope>
    <source>
        <strain evidence="10">cv. AM560-2</strain>
    </source>
</reference>
<dbReference type="SUPFAM" id="SSF52540">
    <property type="entry name" value="P-loop containing nucleoside triphosphate hydrolases"/>
    <property type="match status" value="1"/>
</dbReference>
<dbReference type="Gene3D" id="1.10.8.430">
    <property type="entry name" value="Helical domain of apoptotic protease-activating factors"/>
    <property type="match status" value="1"/>
</dbReference>
<dbReference type="FunFam" id="1.10.10.10:FF:000322">
    <property type="entry name" value="Probable disease resistance protein At1g63360"/>
    <property type="match status" value="1"/>
</dbReference>
<evidence type="ECO:0000259" key="6">
    <source>
        <dbReference type="Pfam" id="PF18052"/>
    </source>
</evidence>
<feature type="domain" description="Disease resistance R13L4/SHOC-2-like LRR" evidence="8">
    <location>
        <begin position="573"/>
        <end position="881"/>
    </location>
</feature>
<feature type="domain" description="Disease resistance N-terminal" evidence="6">
    <location>
        <begin position="5"/>
        <end position="87"/>
    </location>
</feature>
<dbReference type="Gene3D" id="1.20.5.4130">
    <property type="match status" value="1"/>
</dbReference>
<dbReference type="InterPro" id="IPR036388">
    <property type="entry name" value="WH-like_DNA-bd_sf"/>
</dbReference>
<evidence type="ECO:0008006" key="11">
    <source>
        <dbReference type="Google" id="ProtNLM"/>
    </source>
</evidence>
<dbReference type="Gramene" id="Manes.10G025400.1.v8.1">
    <property type="protein sequence ID" value="Manes.10G025400.1.v8.1.CDS.1"/>
    <property type="gene ID" value="Manes.10G025400.v8.1"/>
</dbReference>
<dbReference type="GO" id="GO:0006952">
    <property type="term" value="P:defense response"/>
    <property type="evidence" value="ECO:0007669"/>
    <property type="project" value="UniProtKB-KW"/>
</dbReference>
<dbReference type="InterPro" id="IPR042197">
    <property type="entry name" value="Apaf_helical"/>
</dbReference>
<sequence length="935" mass="107785">MADTIVSTAVERISNLLIQEAAFLSNVRDEVERLQAELKRMQCFLQDADCKKDQDERIRNWVSEIRDLAYDADDAIDTFLLTIPRTQVGSFGRIKNSTCMIAKAPQLHDIGQQINSIRNKLGDIATSMQTYGIKFVEVDGSSSATELRRRLRRTTPYDEDEHVIRLESTTMELLDQLMLEDDRLRVVSIVGMGGLGKTTLAKHVYNRVDIKKHFDCLSWAFISQQFSRGDVLLGILREVGIKWENMGSLKEEEELIRTLRNLLKEKRYLVVLDDIWKEEAWDSLKFAFPKGKKGSKVLFTTRIKEVALYADPWSSPVEPPFFTNEEGWELLSRKAFLEDIASERGYAPEFERIGKEMVRKCGGLPLAIAVLGGLLANKSLKEWKMVQKDINTQFIKLQLHNHCAGVDWILALSYQELPFWLKPCFLYLSQFPEDSEIDKKKLIRMWIAEGVVRQPLRGEGDETMEDVGEQFLEELANRCMVQVSRRDHTGVGIKSCRMHDLMRDMCVSKAREESFLGVIKHQQDLAAAAMTKSRRIAIHKKFFLPTEDFDPHLRSLIYLVPEKVVGYSMRKDQVIFIFKNFKLLRVLNLENMSLKESYMPREIGNLIHLRYLGMRNTTLQCTYLSNLVTRLTPLPSPIGYLKSLHTLDLREVHWDVHYVSAWKLHDVVWKLKCLRHLLLDSDADDLCKYLLDTLRNLETLKWIQAKSLIRRDALFNLTNLRNLGVKFQRIEEAELVLRSPIFGLGRLCCLKMHMLKGSSFPSLETLSDCHQLTKLELNGIIPEDPYSSLHNLECLPRSLAKLRLSNSRLKKDPMGVLEKLPNLRFLDLGEESYEGSVMVCTVHGFPQLESLNVSGIDALEEWRIEEGALPCLRDLSLSYLRKLRMIPEGLKFISTVRKLVLRCMTQEFTTRVKVINGVGEDFDKVRHIPSIILYV</sequence>
<dbReference type="OrthoDB" id="844586at2759"/>
<evidence type="ECO:0000259" key="7">
    <source>
        <dbReference type="Pfam" id="PF23559"/>
    </source>
</evidence>
<dbReference type="FunFam" id="3.40.50.300:FF:001091">
    <property type="entry name" value="Probable disease resistance protein At1g61300"/>
    <property type="match status" value="1"/>
</dbReference>
<dbReference type="Proteomes" id="UP000091857">
    <property type="component" value="Chromosome 10"/>
</dbReference>
<dbReference type="Pfam" id="PF00931">
    <property type="entry name" value="NB-ARC"/>
    <property type="match status" value="1"/>
</dbReference>
<name>A0A2C9V3X3_MANES</name>
<dbReference type="InterPro" id="IPR041118">
    <property type="entry name" value="Rx_N"/>
</dbReference>
<evidence type="ECO:0000256" key="1">
    <source>
        <dbReference type="ARBA" id="ARBA00022737"/>
    </source>
</evidence>
<dbReference type="InterPro" id="IPR044974">
    <property type="entry name" value="Disease_R_plants"/>
</dbReference>
<comment type="caution">
    <text evidence="9">The sequence shown here is derived from an EMBL/GenBank/DDBJ whole genome shotgun (WGS) entry which is preliminary data.</text>
</comment>
<accession>A0A2C9V3X3</accession>
<dbReference type="GO" id="GO:0043531">
    <property type="term" value="F:ADP binding"/>
    <property type="evidence" value="ECO:0007669"/>
    <property type="project" value="InterPro"/>
</dbReference>
<dbReference type="Gene3D" id="3.80.10.10">
    <property type="entry name" value="Ribonuclease Inhibitor"/>
    <property type="match status" value="1"/>
</dbReference>
<evidence type="ECO:0000256" key="2">
    <source>
        <dbReference type="ARBA" id="ARBA00022741"/>
    </source>
</evidence>
<dbReference type="InterPro" id="IPR038005">
    <property type="entry name" value="RX-like_CC"/>
</dbReference>
<feature type="domain" description="NB-ARC" evidence="5">
    <location>
        <begin position="170"/>
        <end position="337"/>
    </location>
</feature>
<keyword evidence="1" id="KW-0677">Repeat</keyword>
<evidence type="ECO:0000256" key="3">
    <source>
        <dbReference type="ARBA" id="ARBA00022821"/>
    </source>
</evidence>
<dbReference type="SUPFAM" id="SSF52058">
    <property type="entry name" value="L domain-like"/>
    <property type="match status" value="1"/>
</dbReference>
<keyword evidence="4" id="KW-0175">Coiled coil</keyword>
<dbReference type="Pfam" id="PF23598">
    <property type="entry name" value="LRR_14"/>
    <property type="match status" value="1"/>
</dbReference>
<evidence type="ECO:0000313" key="10">
    <source>
        <dbReference type="Proteomes" id="UP000091857"/>
    </source>
</evidence>
<dbReference type="AlphaFoldDB" id="A0A2C9V3X3"/>
<keyword evidence="3" id="KW-0611">Plant defense</keyword>
<dbReference type="GO" id="GO:0051707">
    <property type="term" value="P:response to other organism"/>
    <property type="evidence" value="ECO:0007669"/>
    <property type="project" value="UniProtKB-ARBA"/>
</dbReference>
<dbReference type="CDD" id="cd14798">
    <property type="entry name" value="RX-CC_like"/>
    <property type="match status" value="1"/>
</dbReference>
<organism evidence="9 10">
    <name type="scientific">Manihot esculenta</name>
    <name type="common">Cassava</name>
    <name type="synonym">Jatropha manihot</name>
    <dbReference type="NCBI Taxonomy" id="3983"/>
    <lineage>
        <taxon>Eukaryota</taxon>
        <taxon>Viridiplantae</taxon>
        <taxon>Streptophyta</taxon>
        <taxon>Embryophyta</taxon>
        <taxon>Tracheophyta</taxon>
        <taxon>Spermatophyta</taxon>
        <taxon>Magnoliopsida</taxon>
        <taxon>eudicotyledons</taxon>
        <taxon>Gunneridae</taxon>
        <taxon>Pentapetalae</taxon>
        <taxon>rosids</taxon>
        <taxon>fabids</taxon>
        <taxon>Malpighiales</taxon>
        <taxon>Euphorbiaceae</taxon>
        <taxon>Crotonoideae</taxon>
        <taxon>Manihoteae</taxon>
        <taxon>Manihot</taxon>
    </lineage>
</organism>
<proteinExistence type="predicted"/>
<gene>
    <name evidence="9" type="ORF">MANES_10G025400v8</name>
</gene>
<evidence type="ECO:0000259" key="5">
    <source>
        <dbReference type="Pfam" id="PF00931"/>
    </source>
</evidence>
<dbReference type="EMBL" id="CM004396">
    <property type="protein sequence ID" value="OAY38571.1"/>
    <property type="molecule type" value="Genomic_DNA"/>
</dbReference>
<dbReference type="InterPro" id="IPR058922">
    <property type="entry name" value="WHD_DRP"/>
</dbReference>
<dbReference type="Gene3D" id="3.40.50.300">
    <property type="entry name" value="P-loop containing nucleotide triphosphate hydrolases"/>
    <property type="match status" value="1"/>
</dbReference>
<protein>
    <recommendedName>
        <fullName evidence="11">AAA+ ATPase domain-containing protein</fullName>
    </recommendedName>
</protein>
<feature type="coiled-coil region" evidence="4">
    <location>
        <begin position="24"/>
        <end position="51"/>
    </location>
</feature>
<evidence type="ECO:0000313" key="9">
    <source>
        <dbReference type="EMBL" id="OAY38571.1"/>
    </source>
</evidence>
<feature type="domain" description="Disease resistance protein winged helix" evidence="7">
    <location>
        <begin position="431"/>
        <end position="505"/>
    </location>
</feature>
<dbReference type="InterPro" id="IPR055414">
    <property type="entry name" value="LRR_R13L4/SHOC2-like"/>
</dbReference>
<dbReference type="Gene3D" id="1.10.10.10">
    <property type="entry name" value="Winged helix-like DNA-binding domain superfamily/Winged helix DNA-binding domain"/>
    <property type="match status" value="1"/>
</dbReference>
<dbReference type="InterPro" id="IPR002182">
    <property type="entry name" value="NB-ARC"/>
</dbReference>
<keyword evidence="10" id="KW-1185">Reference proteome</keyword>
<dbReference type="PRINTS" id="PR00364">
    <property type="entry name" value="DISEASERSIST"/>
</dbReference>
<dbReference type="Pfam" id="PF18052">
    <property type="entry name" value="Rx_N"/>
    <property type="match status" value="1"/>
</dbReference>
<evidence type="ECO:0000256" key="4">
    <source>
        <dbReference type="SAM" id="Coils"/>
    </source>
</evidence>
<dbReference type="PANTHER" id="PTHR23155:SF1185">
    <property type="entry name" value="DISEASE RESISTANCE RPP8-LIKE PROTEIN 3-RELATED"/>
    <property type="match status" value="1"/>
</dbReference>
<dbReference type="InterPro" id="IPR027417">
    <property type="entry name" value="P-loop_NTPase"/>
</dbReference>
<keyword evidence="2" id="KW-0547">Nucleotide-binding</keyword>
<dbReference type="Pfam" id="PF23559">
    <property type="entry name" value="WHD_DRP"/>
    <property type="match status" value="1"/>
</dbReference>
<dbReference type="InterPro" id="IPR032675">
    <property type="entry name" value="LRR_dom_sf"/>
</dbReference>